<dbReference type="Pfam" id="PF09643">
    <property type="entry name" value="YopX"/>
    <property type="match status" value="1"/>
</dbReference>
<evidence type="ECO:0000313" key="3">
    <source>
        <dbReference type="Proteomes" id="UP000326344"/>
    </source>
</evidence>
<reference evidence="2 3" key="1">
    <citation type="submission" date="2019-09" db="EMBL/GenBank/DDBJ databases">
        <title>Genome Sequence of Larkinella sp MA1.</title>
        <authorList>
            <person name="Srinivasan S."/>
        </authorList>
    </citation>
    <scope>NUCLEOTIDE SEQUENCE [LARGE SCALE GENOMIC DNA]</scope>
    <source>
        <strain evidence="2 3">MA1</strain>
    </source>
</reference>
<proteinExistence type="predicted"/>
<dbReference type="InterPro" id="IPR019096">
    <property type="entry name" value="YopX_protein"/>
</dbReference>
<keyword evidence="3" id="KW-1185">Reference proteome</keyword>
<sequence length="148" mass="16959">MSFALHCRVWDVQNQTMHYLSSLLAQTEDFQVVLLEDALVLINTFNSSEKRLYEAGTPWRLMLSVGQPDRDGTPIYDYDIVESEGYLWVVQNHPDRCGYSLFMPNCLGLPPFLTLDRVLASKVKVVGNFFEDPHLILEFPDSPYQQAA</sequence>
<protein>
    <recommendedName>
        <fullName evidence="1">YopX protein domain-containing protein</fullName>
    </recommendedName>
</protein>
<dbReference type="EMBL" id="VTWS01000001">
    <property type="protein sequence ID" value="KAA9356884.1"/>
    <property type="molecule type" value="Genomic_DNA"/>
</dbReference>
<feature type="domain" description="YopX protein" evidence="1">
    <location>
        <begin position="8"/>
        <end position="136"/>
    </location>
</feature>
<dbReference type="AlphaFoldDB" id="A0A5N1JL33"/>
<dbReference type="SUPFAM" id="SSF159006">
    <property type="entry name" value="YopX-like"/>
    <property type="match status" value="1"/>
</dbReference>
<organism evidence="2 3">
    <name type="scientific">Larkinella humicola</name>
    <dbReference type="NCBI Taxonomy" id="2607654"/>
    <lineage>
        <taxon>Bacteria</taxon>
        <taxon>Pseudomonadati</taxon>
        <taxon>Bacteroidota</taxon>
        <taxon>Cytophagia</taxon>
        <taxon>Cytophagales</taxon>
        <taxon>Spirosomataceae</taxon>
        <taxon>Larkinella</taxon>
    </lineage>
</organism>
<comment type="caution">
    <text evidence="2">The sequence shown here is derived from an EMBL/GenBank/DDBJ whole genome shotgun (WGS) entry which is preliminary data.</text>
</comment>
<accession>A0A5N1JL33</accession>
<dbReference type="Proteomes" id="UP000326344">
    <property type="component" value="Unassembled WGS sequence"/>
</dbReference>
<dbReference type="RefSeq" id="WP_138990287.1">
    <property type="nucleotide sequence ID" value="NZ_VTWS01000001.1"/>
</dbReference>
<evidence type="ECO:0000259" key="1">
    <source>
        <dbReference type="Pfam" id="PF09643"/>
    </source>
</evidence>
<gene>
    <name evidence="2" type="ORF">F0P93_03850</name>
</gene>
<evidence type="ECO:0000313" key="2">
    <source>
        <dbReference type="EMBL" id="KAA9356884.1"/>
    </source>
</evidence>
<name>A0A5N1JL33_9BACT</name>